<feature type="transmembrane region" description="Helical" evidence="6">
    <location>
        <begin position="87"/>
        <end position="104"/>
    </location>
</feature>
<keyword evidence="9" id="KW-1185">Reference proteome</keyword>
<keyword evidence="2" id="KW-1003">Cell membrane</keyword>
<evidence type="ECO:0000256" key="5">
    <source>
        <dbReference type="ARBA" id="ARBA00023136"/>
    </source>
</evidence>
<dbReference type="SUPFAM" id="SSF81342">
    <property type="entry name" value="Transmembrane di-heme cytochromes"/>
    <property type="match status" value="1"/>
</dbReference>
<proteinExistence type="predicted"/>
<keyword evidence="3 6" id="KW-0812">Transmembrane</keyword>
<gene>
    <name evidence="8" type="ORF">VB738_08115</name>
</gene>
<evidence type="ECO:0000256" key="1">
    <source>
        <dbReference type="ARBA" id="ARBA00004651"/>
    </source>
</evidence>
<reference evidence="8 9" key="1">
    <citation type="submission" date="2023-12" db="EMBL/GenBank/DDBJ databases">
        <title>Baltic Sea Cyanobacteria.</title>
        <authorList>
            <person name="Delbaje E."/>
            <person name="Fewer D.P."/>
            <person name="Shishido T.K."/>
        </authorList>
    </citation>
    <scope>NUCLEOTIDE SEQUENCE [LARGE SCALE GENOMIC DNA]</scope>
    <source>
        <strain evidence="8 9">UHCC 0139</strain>
    </source>
</reference>
<feature type="transmembrane region" description="Helical" evidence="6">
    <location>
        <begin position="12"/>
        <end position="34"/>
    </location>
</feature>
<evidence type="ECO:0000259" key="7">
    <source>
        <dbReference type="Pfam" id="PF01292"/>
    </source>
</evidence>
<evidence type="ECO:0000256" key="3">
    <source>
        <dbReference type="ARBA" id="ARBA00022692"/>
    </source>
</evidence>
<evidence type="ECO:0000313" key="9">
    <source>
        <dbReference type="Proteomes" id="UP001304461"/>
    </source>
</evidence>
<comment type="caution">
    <text evidence="8">The sequence shown here is derived from an EMBL/GenBank/DDBJ whole genome shotgun (WGS) entry which is preliminary data.</text>
</comment>
<dbReference type="InterPro" id="IPR011577">
    <property type="entry name" value="Cyt_b561_bac/Ni-Hgenase"/>
</dbReference>
<comment type="subcellular location">
    <subcellularLocation>
        <location evidence="1">Cell membrane</location>
        <topology evidence="1">Multi-pass membrane protein</topology>
    </subcellularLocation>
</comment>
<accession>A0ABU5RU15</accession>
<feature type="domain" description="Cytochrome b561 bacterial/Ni-hydrogenase" evidence="7">
    <location>
        <begin position="7"/>
        <end position="137"/>
    </location>
</feature>
<dbReference type="EMBL" id="JAYGHX010000004">
    <property type="protein sequence ID" value="MEA5391226.1"/>
    <property type="molecule type" value="Genomic_DNA"/>
</dbReference>
<dbReference type="InterPro" id="IPR016174">
    <property type="entry name" value="Di-haem_cyt_TM"/>
</dbReference>
<dbReference type="Proteomes" id="UP001304461">
    <property type="component" value="Unassembled WGS sequence"/>
</dbReference>
<name>A0ABU5RU15_9CYAN</name>
<evidence type="ECO:0000256" key="4">
    <source>
        <dbReference type="ARBA" id="ARBA00022989"/>
    </source>
</evidence>
<dbReference type="RefSeq" id="WP_323305269.1">
    <property type="nucleotide sequence ID" value="NZ_JAYGHX010000004.1"/>
</dbReference>
<feature type="transmembrane region" description="Helical" evidence="6">
    <location>
        <begin position="116"/>
        <end position="137"/>
    </location>
</feature>
<dbReference type="Pfam" id="PF01292">
    <property type="entry name" value="Ni_hydr_CYTB"/>
    <property type="match status" value="1"/>
</dbReference>
<keyword evidence="4 6" id="KW-1133">Transmembrane helix</keyword>
<evidence type="ECO:0000256" key="2">
    <source>
        <dbReference type="ARBA" id="ARBA00022475"/>
    </source>
</evidence>
<evidence type="ECO:0000313" key="8">
    <source>
        <dbReference type="EMBL" id="MEA5391226.1"/>
    </source>
</evidence>
<sequence length="177" mass="19295">MARPPYQPSLLRLTHGVTALLVLAAWLSGLFVYSRYDGRWGRLPFTPGGNWIDLHGQAGFLLLPLGLVFAAYALTLGRARLNRITNTMALGALVLAVATGKLMQEDWLRDGQLHHLAYSLHLAAWLLIGLAVVLHVGDSLRLGGTPLLASMASTSLRPGDLPGDWPAQVRRFLKRGQ</sequence>
<organism evidence="8 9">
    <name type="scientific">Cyanobium gracile UHCC 0139</name>
    <dbReference type="NCBI Taxonomy" id="3110308"/>
    <lineage>
        <taxon>Bacteria</taxon>
        <taxon>Bacillati</taxon>
        <taxon>Cyanobacteriota</taxon>
        <taxon>Cyanophyceae</taxon>
        <taxon>Synechococcales</taxon>
        <taxon>Prochlorococcaceae</taxon>
        <taxon>Cyanobium</taxon>
    </lineage>
</organism>
<evidence type="ECO:0000256" key="6">
    <source>
        <dbReference type="SAM" id="Phobius"/>
    </source>
</evidence>
<feature type="transmembrane region" description="Helical" evidence="6">
    <location>
        <begin position="54"/>
        <end position="75"/>
    </location>
</feature>
<keyword evidence="5 6" id="KW-0472">Membrane</keyword>
<protein>
    <submittedName>
        <fullName evidence="8">Cytochrome b/b6 domain-containing protein</fullName>
    </submittedName>
</protein>